<dbReference type="CDD" id="cd09917">
    <property type="entry name" value="F-box_SF"/>
    <property type="match status" value="1"/>
</dbReference>
<dbReference type="SUPFAM" id="SSF81383">
    <property type="entry name" value="F-box domain"/>
    <property type="match status" value="1"/>
</dbReference>
<dbReference type="Pfam" id="PF12937">
    <property type="entry name" value="F-box-like"/>
    <property type="match status" value="1"/>
</dbReference>
<proteinExistence type="predicted"/>
<organism evidence="3 4">
    <name type="scientific">Ascodesmis nigricans</name>
    <dbReference type="NCBI Taxonomy" id="341454"/>
    <lineage>
        <taxon>Eukaryota</taxon>
        <taxon>Fungi</taxon>
        <taxon>Dikarya</taxon>
        <taxon>Ascomycota</taxon>
        <taxon>Pezizomycotina</taxon>
        <taxon>Pezizomycetes</taxon>
        <taxon>Pezizales</taxon>
        <taxon>Ascodesmidaceae</taxon>
        <taxon>Ascodesmis</taxon>
    </lineage>
</organism>
<dbReference type="Gene3D" id="1.20.1280.50">
    <property type="match status" value="1"/>
</dbReference>
<feature type="compositionally biased region" description="Pro residues" evidence="1">
    <location>
        <begin position="14"/>
        <end position="24"/>
    </location>
</feature>
<evidence type="ECO:0000256" key="1">
    <source>
        <dbReference type="SAM" id="MobiDB-lite"/>
    </source>
</evidence>
<name>A0A4S2N0C0_9PEZI</name>
<gene>
    <name evidence="3" type="ORF">EX30DRAFT_394812</name>
</gene>
<feature type="region of interest" description="Disordered" evidence="1">
    <location>
        <begin position="1"/>
        <end position="30"/>
    </location>
</feature>
<dbReference type="Proteomes" id="UP000298138">
    <property type="component" value="Unassembled WGS sequence"/>
</dbReference>
<dbReference type="InterPro" id="IPR001810">
    <property type="entry name" value="F-box_dom"/>
</dbReference>
<evidence type="ECO:0000313" key="4">
    <source>
        <dbReference type="Proteomes" id="UP000298138"/>
    </source>
</evidence>
<evidence type="ECO:0000313" key="3">
    <source>
        <dbReference type="EMBL" id="TGZ82532.1"/>
    </source>
</evidence>
<feature type="domain" description="F-box" evidence="2">
    <location>
        <begin position="44"/>
        <end position="75"/>
    </location>
</feature>
<dbReference type="EMBL" id="ML220115">
    <property type="protein sequence ID" value="TGZ82532.1"/>
    <property type="molecule type" value="Genomic_DNA"/>
</dbReference>
<sequence length="127" mass="14212">MAMTSKETCSQEPPVLPSRAPPQGPADRQVRSSRLDPFAIFGCDILLLIAELLPPIDIIRCQLVSRLWHEVLDSPAVSKACLLKSFPCSTSVRELLKSHHWTTSAERTKNPVFQSDAFPHSQKYPVF</sequence>
<dbReference type="AlphaFoldDB" id="A0A4S2N0C0"/>
<feature type="compositionally biased region" description="Polar residues" evidence="1">
    <location>
        <begin position="1"/>
        <end position="11"/>
    </location>
</feature>
<reference evidence="3 4" key="1">
    <citation type="submission" date="2019-04" db="EMBL/GenBank/DDBJ databases">
        <title>Comparative genomics and transcriptomics to analyze fruiting body development in filamentous ascomycetes.</title>
        <authorList>
            <consortium name="DOE Joint Genome Institute"/>
            <person name="Lutkenhaus R."/>
            <person name="Traeger S."/>
            <person name="Breuer J."/>
            <person name="Kuo A."/>
            <person name="Lipzen A."/>
            <person name="Pangilinan J."/>
            <person name="Dilworth D."/>
            <person name="Sandor L."/>
            <person name="Poggeler S."/>
            <person name="Barry K."/>
            <person name="Grigoriev I.V."/>
            <person name="Nowrousian M."/>
        </authorList>
    </citation>
    <scope>NUCLEOTIDE SEQUENCE [LARGE SCALE GENOMIC DNA]</scope>
    <source>
        <strain evidence="3 4">CBS 389.68</strain>
    </source>
</reference>
<dbReference type="InParanoid" id="A0A4S2N0C0"/>
<keyword evidence="4" id="KW-1185">Reference proteome</keyword>
<accession>A0A4S2N0C0</accession>
<protein>
    <recommendedName>
        <fullName evidence="2">F-box domain-containing protein</fullName>
    </recommendedName>
</protein>
<evidence type="ECO:0000259" key="2">
    <source>
        <dbReference type="Pfam" id="PF12937"/>
    </source>
</evidence>
<dbReference type="InterPro" id="IPR036047">
    <property type="entry name" value="F-box-like_dom_sf"/>
</dbReference>